<dbReference type="SMART" id="SM00329">
    <property type="entry name" value="BPI2"/>
    <property type="match status" value="1"/>
</dbReference>
<dbReference type="SUPFAM" id="SSF55394">
    <property type="entry name" value="Bactericidal permeability-increasing protein, BPI"/>
    <property type="match status" value="2"/>
</dbReference>
<sequence length="546" mass="61415">MRNYELILLLLLYACKGGSSIPNKATLDHDFMQDDSDNVPGIMVQLRRRGFEEASHAFTDVINAKIRQVTVSIPDIKYSETYLGATWEVTVSNMKIDHFDTPDAVSLTPSEPNFVDVYCPNLIIRGSADIFIRQPGFLPDINGKVFMSTKQATLLMSFVMNNNAYIAQPISSDIIKCDAQLGDWDIAFDLSGISGWIVDKILSAFTYIFYGTISEYLQPQVCDHAPNFVKTYVNDNSERIPPSISAKDVLESMGITGNREPSNTIRSYVRHILQSEKLKELLLFYGVMQSTSDGNTFTVELDGSFRQDFDSERPHFNHWKISPSDSDATNEMMLGLFISDNTFNTLFAEMQRISFLDIVLRPDSPTSIGEFLRANCKQQSCLKDLVPVLQRNGAFHGTDVYLRIRAKRAPSMVFGQDGRVFVDLLATADFMVDPNNWQGFGRLEIATNVDFNVAISEGNKLTLFANIAKLKLTEIGNGLRFTEADLDIDNEKLEGLEEEINDVLGTLTIPTDIAEDFVTLRKTDVRIVEHALQINVDFKFKPMSQE</sequence>
<gene>
    <name evidence="3" type="ORF">DdX_07660</name>
</gene>
<comment type="caution">
    <text evidence="3">The sequence shown here is derived from an EMBL/GenBank/DDBJ whole genome shotgun (WGS) entry which is preliminary data.</text>
</comment>
<name>A0AAD4N506_9BILA</name>
<feature type="chain" id="PRO_5042259823" description="Lipid-binding serum glycoprotein C-terminal domain-containing protein" evidence="1">
    <location>
        <begin position="21"/>
        <end position="546"/>
    </location>
</feature>
<keyword evidence="4" id="KW-1185">Reference proteome</keyword>
<proteinExistence type="predicted"/>
<dbReference type="Proteomes" id="UP001201812">
    <property type="component" value="Unassembled WGS sequence"/>
</dbReference>
<organism evidence="3 4">
    <name type="scientific">Ditylenchus destructor</name>
    <dbReference type="NCBI Taxonomy" id="166010"/>
    <lineage>
        <taxon>Eukaryota</taxon>
        <taxon>Metazoa</taxon>
        <taxon>Ecdysozoa</taxon>
        <taxon>Nematoda</taxon>
        <taxon>Chromadorea</taxon>
        <taxon>Rhabditida</taxon>
        <taxon>Tylenchina</taxon>
        <taxon>Tylenchomorpha</taxon>
        <taxon>Sphaerularioidea</taxon>
        <taxon>Anguinidae</taxon>
        <taxon>Anguininae</taxon>
        <taxon>Ditylenchus</taxon>
    </lineage>
</organism>
<evidence type="ECO:0000313" key="3">
    <source>
        <dbReference type="EMBL" id="KAI1715354.1"/>
    </source>
</evidence>
<dbReference type="GO" id="GO:0005615">
    <property type="term" value="C:extracellular space"/>
    <property type="evidence" value="ECO:0007669"/>
    <property type="project" value="TreeGrafter"/>
</dbReference>
<dbReference type="PANTHER" id="PTHR10504:SF131">
    <property type="entry name" value="BPI2 DOMAIN-CONTAINING PROTEIN"/>
    <property type="match status" value="1"/>
</dbReference>
<dbReference type="InterPro" id="IPR001124">
    <property type="entry name" value="Lipid-bd_serum_glycop_C"/>
</dbReference>
<dbReference type="Gene3D" id="3.15.20.10">
    <property type="entry name" value="Bactericidal permeability-increasing protein, domain 2"/>
    <property type="match status" value="1"/>
</dbReference>
<protein>
    <recommendedName>
        <fullName evidence="2">Lipid-binding serum glycoprotein C-terminal domain-containing protein</fullName>
    </recommendedName>
</protein>
<dbReference type="Gene3D" id="3.15.10.10">
    <property type="entry name" value="Bactericidal permeability-increasing protein, domain 1"/>
    <property type="match status" value="1"/>
</dbReference>
<dbReference type="Pfam" id="PF02886">
    <property type="entry name" value="LBP_BPI_CETP_C"/>
    <property type="match status" value="1"/>
</dbReference>
<dbReference type="GO" id="GO:0008289">
    <property type="term" value="F:lipid binding"/>
    <property type="evidence" value="ECO:0007669"/>
    <property type="project" value="InterPro"/>
</dbReference>
<keyword evidence="1" id="KW-0732">Signal</keyword>
<feature type="domain" description="Lipid-binding serum glycoprotein C-terminal" evidence="2">
    <location>
        <begin position="328"/>
        <end position="536"/>
    </location>
</feature>
<dbReference type="InterPro" id="IPR032942">
    <property type="entry name" value="BPI/LBP/Plunc"/>
</dbReference>
<dbReference type="InterPro" id="IPR017943">
    <property type="entry name" value="Bactericidal_perm-incr_a/b_dom"/>
</dbReference>
<evidence type="ECO:0000256" key="1">
    <source>
        <dbReference type="SAM" id="SignalP"/>
    </source>
</evidence>
<reference evidence="3" key="1">
    <citation type="submission" date="2022-01" db="EMBL/GenBank/DDBJ databases">
        <title>Genome Sequence Resource for Two Populations of Ditylenchus destructor, the Migratory Endoparasitic Phytonematode.</title>
        <authorList>
            <person name="Zhang H."/>
            <person name="Lin R."/>
            <person name="Xie B."/>
        </authorList>
    </citation>
    <scope>NUCLEOTIDE SEQUENCE</scope>
    <source>
        <strain evidence="3">BazhouSP</strain>
    </source>
</reference>
<evidence type="ECO:0000259" key="2">
    <source>
        <dbReference type="SMART" id="SM00329"/>
    </source>
</evidence>
<dbReference type="PANTHER" id="PTHR10504">
    <property type="entry name" value="BACTERICIDAL PERMEABILITY-INCREASING BPI PROTEIN-RELATED"/>
    <property type="match status" value="1"/>
</dbReference>
<evidence type="ECO:0000313" key="4">
    <source>
        <dbReference type="Proteomes" id="UP001201812"/>
    </source>
</evidence>
<dbReference type="AlphaFoldDB" id="A0AAD4N506"/>
<feature type="signal peptide" evidence="1">
    <location>
        <begin position="1"/>
        <end position="20"/>
    </location>
</feature>
<dbReference type="EMBL" id="JAKKPZ010000011">
    <property type="protein sequence ID" value="KAI1715354.1"/>
    <property type="molecule type" value="Genomic_DNA"/>
</dbReference>
<accession>A0AAD4N506</accession>